<evidence type="ECO:0000259" key="4">
    <source>
        <dbReference type="PROSITE" id="PS50886"/>
    </source>
</evidence>
<dbReference type="Pfam" id="PF01588">
    <property type="entry name" value="tRNA_bind"/>
    <property type="match status" value="1"/>
</dbReference>
<gene>
    <name evidence="5" type="ORF">H9891_07590</name>
</gene>
<dbReference type="EMBL" id="DXHR01000025">
    <property type="protein sequence ID" value="HIW13008.1"/>
    <property type="molecule type" value="Genomic_DNA"/>
</dbReference>
<dbReference type="FunFam" id="2.40.50.140:FF:000045">
    <property type="entry name" value="Phenylalanine--tRNA ligase beta subunit"/>
    <property type="match status" value="1"/>
</dbReference>
<evidence type="ECO:0000313" key="6">
    <source>
        <dbReference type="Proteomes" id="UP000823989"/>
    </source>
</evidence>
<evidence type="ECO:0000256" key="3">
    <source>
        <dbReference type="PROSITE-ProRule" id="PRU00209"/>
    </source>
</evidence>
<feature type="domain" description="TRNA-binding" evidence="4">
    <location>
        <begin position="85"/>
        <end position="194"/>
    </location>
</feature>
<dbReference type="NCBIfam" id="NF045760">
    <property type="entry name" value="YtpR"/>
    <property type="match status" value="1"/>
</dbReference>
<dbReference type="Proteomes" id="UP000823989">
    <property type="component" value="Unassembled WGS sequence"/>
</dbReference>
<dbReference type="InterPro" id="IPR037154">
    <property type="entry name" value="YtpR-like_sf"/>
</dbReference>
<dbReference type="Gene3D" id="2.40.50.140">
    <property type="entry name" value="Nucleic acid-binding proteins"/>
    <property type="match status" value="1"/>
</dbReference>
<dbReference type="CDD" id="cd02796">
    <property type="entry name" value="tRNA_bind_bactPheRS"/>
    <property type="match status" value="1"/>
</dbReference>
<reference evidence="5" key="1">
    <citation type="journal article" date="2021" name="PeerJ">
        <title>Extensive microbial diversity within the chicken gut microbiome revealed by metagenomics and culture.</title>
        <authorList>
            <person name="Gilroy R."/>
            <person name="Ravi A."/>
            <person name="Getino M."/>
            <person name="Pursley I."/>
            <person name="Horton D.L."/>
            <person name="Alikhan N.F."/>
            <person name="Baker D."/>
            <person name="Gharbi K."/>
            <person name="Hall N."/>
            <person name="Watson M."/>
            <person name="Adriaenssens E.M."/>
            <person name="Foster-Nyarko E."/>
            <person name="Jarju S."/>
            <person name="Secka A."/>
            <person name="Antonio M."/>
            <person name="Oren A."/>
            <person name="Chaudhuri R.R."/>
            <person name="La Ragione R."/>
            <person name="Hildebrand F."/>
            <person name="Pallen M.J."/>
        </authorList>
    </citation>
    <scope>NUCLEOTIDE SEQUENCE</scope>
    <source>
        <strain evidence="5">ChiHjej13B12-752</strain>
    </source>
</reference>
<dbReference type="InterPro" id="IPR012340">
    <property type="entry name" value="NA-bd_OB-fold"/>
</dbReference>
<protein>
    <submittedName>
        <fullName evidence="5">DUF4479 domain-containing protein</fullName>
    </submittedName>
</protein>
<comment type="caution">
    <text evidence="5">The sequence shown here is derived from an EMBL/GenBank/DDBJ whole genome shotgun (WGS) entry which is preliminary data.</text>
</comment>
<proteinExistence type="predicted"/>
<dbReference type="AlphaFoldDB" id="A0A9D1TZU2"/>
<dbReference type="Gene3D" id="3.30.1940.10">
    <property type="entry name" value="YtpR-like"/>
    <property type="match status" value="1"/>
</dbReference>
<dbReference type="GO" id="GO:0000049">
    <property type="term" value="F:tRNA binding"/>
    <property type="evidence" value="ECO:0007669"/>
    <property type="project" value="UniProtKB-UniRule"/>
</dbReference>
<dbReference type="InterPro" id="IPR027855">
    <property type="entry name" value="DUF4479"/>
</dbReference>
<dbReference type="InterPro" id="IPR033714">
    <property type="entry name" value="tRNA_bind_bactPheRS"/>
</dbReference>
<name>A0A9D1TZU2_9STAP</name>
<evidence type="ECO:0000256" key="2">
    <source>
        <dbReference type="ARBA" id="ARBA00022884"/>
    </source>
</evidence>
<dbReference type="PROSITE" id="PS50886">
    <property type="entry name" value="TRBD"/>
    <property type="match status" value="1"/>
</dbReference>
<organism evidence="5 6">
    <name type="scientific">Candidatus Salinicoccus stercoripullorum</name>
    <dbReference type="NCBI Taxonomy" id="2838756"/>
    <lineage>
        <taxon>Bacteria</taxon>
        <taxon>Bacillati</taxon>
        <taxon>Bacillota</taxon>
        <taxon>Bacilli</taxon>
        <taxon>Bacillales</taxon>
        <taxon>Staphylococcaceae</taxon>
        <taxon>Salinicoccus</taxon>
    </lineage>
</organism>
<keyword evidence="1 3" id="KW-0820">tRNA-binding</keyword>
<accession>A0A9D1TZU2</accession>
<reference evidence="5" key="2">
    <citation type="submission" date="2021-04" db="EMBL/GenBank/DDBJ databases">
        <authorList>
            <person name="Gilroy R."/>
        </authorList>
    </citation>
    <scope>NUCLEOTIDE SEQUENCE</scope>
    <source>
        <strain evidence="5">ChiHjej13B12-752</strain>
    </source>
</reference>
<evidence type="ECO:0000256" key="1">
    <source>
        <dbReference type="ARBA" id="ARBA00022555"/>
    </source>
</evidence>
<evidence type="ECO:0000313" key="5">
    <source>
        <dbReference type="EMBL" id="HIW13008.1"/>
    </source>
</evidence>
<dbReference type="InterPro" id="IPR002547">
    <property type="entry name" value="tRNA-bd_dom"/>
</dbReference>
<dbReference type="Pfam" id="PF14794">
    <property type="entry name" value="DUF4479"/>
    <property type="match status" value="1"/>
</dbReference>
<dbReference type="SUPFAM" id="SSF50249">
    <property type="entry name" value="Nucleic acid-binding proteins"/>
    <property type="match status" value="1"/>
</dbReference>
<sequence>MKLTYNNEHVGDVLLVTIRKAESPSYEYHDDLTVIKDGMEVIGLNIFKASKKISMREGVNIEPTEDIVGEINKVLEEYGEDEIDFDISPKFVVGKVLEKTKHPDADKLNVTKVDVGDEVLQIVCGAPNVDAGQHVVVAKVGAVMPDGLYIKPSTLRGVESTGMICSRKELNLEDDGAKGIYVLDDSYEVARPFEVK</sequence>
<keyword evidence="2 3" id="KW-0694">RNA-binding</keyword>